<evidence type="ECO:0000313" key="2">
    <source>
        <dbReference type="Proteomes" id="UP001163321"/>
    </source>
</evidence>
<organism evidence="1 2">
    <name type="scientific">Peronosclerospora sorghi</name>
    <dbReference type="NCBI Taxonomy" id="230839"/>
    <lineage>
        <taxon>Eukaryota</taxon>
        <taxon>Sar</taxon>
        <taxon>Stramenopiles</taxon>
        <taxon>Oomycota</taxon>
        <taxon>Peronosporomycetes</taxon>
        <taxon>Peronosporales</taxon>
        <taxon>Peronosporaceae</taxon>
        <taxon>Peronosclerospora</taxon>
    </lineage>
</organism>
<gene>
    <name evidence="1" type="ORF">PsorP6_005715</name>
</gene>
<evidence type="ECO:0000313" key="1">
    <source>
        <dbReference type="EMBL" id="KAI9913282.1"/>
    </source>
</evidence>
<name>A0ACC0W3H4_9STRA</name>
<reference evidence="1 2" key="1">
    <citation type="journal article" date="2022" name="bioRxiv">
        <title>The genome of the oomycete Peronosclerospora sorghi, a cosmopolitan pathogen of maize and sorghum, is inflated with dispersed pseudogenes.</title>
        <authorList>
            <person name="Fletcher K."/>
            <person name="Martin F."/>
            <person name="Isakeit T."/>
            <person name="Cavanaugh K."/>
            <person name="Magill C."/>
            <person name="Michelmore R."/>
        </authorList>
    </citation>
    <scope>NUCLEOTIDE SEQUENCE [LARGE SCALE GENOMIC DNA]</scope>
    <source>
        <strain evidence="1">P6</strain>
    </source>
</reference>
<dbReference type="Proteomes" id="UP001163321">
    <property type="component" value="Chromosome 4"/>
</dbReference>
<comment type="caution">
    <text evidence="1">The sequence shown here is derived from an EMBL/GenBank/DDBJ whole genome shotgun (WGS) entry which is preliminary data.</text>
</comment>
<dbReference type="EMBL" id="CM047583">
    <property type="protein sequence ID" value="KAI9913282.1"/>
    <property type="molecule type" value="Genomic_DNA"/>
</dbReference>
<accession>A0ACC0W3H4</accession>
<protein>
    <submittedName>
        <fullName evidence="1">Uncharacterized protein</fullName>
    </submittedName>
</protein>
<sequence>MPATKAATAATGAAATSASGHETARIEEQREGKREENPETLSPIKMALLLARERHEEDGLSDVRRATMSSEALEAMVASIEVETDTRNEQTSETMHEARDTSRERRPSTERDVSPATSMPTTVDSVPRGDDTTIQRMAASSGETGSGRATLDPQGAASIMHALRKEAASIKRTSSVAYDAHKEVMAKMTTKKRRRRKSSSPVHVLTRTRSSMRLATHRHSLSTVYETETTQTRAQDVDMAAGQATIDSHDAVLLVTESLTFKHHQATRRETELTTAATAEATGSREHSDDASPQPCKQASNGHEEGVEERERRPDHAETNAAMAVDAELTPQSPSNEESKRLEDDRGPTSLVSPPLRVRTPLKSILSAHKSRRTHASDAMQTTPTKSVNFGPSQGAEFHHGSPSTSMTPMLAKDASRLFPSEPQASSEDEPDDAETSMNSSILDEVDAQLDDDDDDGVNSRALQPRKVAKPRFSLLDARTSLLSSKSIDPSRRRQTFRGFSPLDSQSQARKRRRQSSRPRARFTAPSSGAPQRTEALETTGRRPYVDSSASSDAGEDMEISGEYCFMLGRESDLGRRDDDTTELSLGKLLAEASVYELTKSAPDVFADDLPGSLTDLANEVASFETDKGSQSLETTMVRPSPEDGSRMSLESEGEATTELDVQINLETKFDQVCTPPAASPVLSMAELVVSVEMDASLVSVETKESLLEDWTTWSDVQLACVVAACTDVITGQLDDVSTWSAALDKDLTSLLELAAPSVFTVEDTGRALVPELYAVEAVVARTGWCQLQTQVEKHVTTRILEQAQAVAQDARALTEQLEAAQRECAKQVAAIKEQIEREAQVAELLDAIEEQQGIYDEYATAVDVLEKECATLTLQDSVLQSRLNALEAQAAELEPVTPARAATWADQVLESEEKLAIQEQWSIWTIEEATASVLRLVASFQDVYVRVDVCVTLEVSVLERASIVIETKERLRSEADAALDVMLELQRLVLHAPSLARVVDTDASTAARVQCLEHVVHRAFRFLHDVRHLSTLFALRYERDEQRLWVDFVASTFVRPRLSVGFALGPAFPYTDSEVAVTVFKGEVASTAVRDEIERVSRDTPHYVVQVCQRVYDGFVR</sequence>
<keyword evidence="2" id="KW-1185">Reference proteome</keyword>
<proteinExistence type="predicted"/>